<dbReference type="GeneID" id="84207990"/>
<organism evidence="1 2">
    <name type="scientific">Acinetobacter gerneri</name>
    <dbReference type="NCBI Taxonomy" id="202952"/>
    <lineage>
        <taxon>Bacteria</taxon>
        <taxon>Pseudomonadati</taxon>
        <taxon>Pseudomonadota</taxon>
        <taxon>Gammaproteobacteria</taxon>
        <taxon>Moraxellales</taxon>
        <taxon>Moraxellaceae</taxon>
        <taxon>Acinetobacter</taxon>
    </lineage>
</organism>
<evidence type="ECO:0000313" key="2">
    <source>
        <dbReference type="Proteomes" id="UP001243195"/>
    </source>
</evidence>
<reference evidence="1" key="1">
    <citation type="submission" date="2023-08" db="EMBL/GenBank/DDBJ databases">
        <title>Emergence of clinically-relevant ST2 carbapenem-resistant Acinetobacter baumannii strains in hospital sewages in Zhejiang, East of China.</title>
        <authorList>
            <person name="Kaichao C."/>
            <person name="Zhang R."/>
        </authorList>
    </citation>
    <scope>NUCLEOTIDE SEQUENCE</scope>
    <source>
        <strain evidence="1">M-SY-60</strain>
    </source>
</reference>
<dbReference type="Proteomes" id="UP001243195">
    <property type="component" value="Unassembled WGS sequence"/>
</dbReference>
<sequence length="285" mass="32799">MSKLEVKPENHKIFIFKKIFEFESAKQQAEKKKLNAFGMFAKFNPLKRPTDETVLLKEQILRYEPFWFVASKRILNYTCAVTYPIPVHNPHAVSLSIKNDPSQNIYPVARQNDKTKVDMPVIEHCHRVVEFSNYFDGLKREVKTQVFTDYIKKFGHNEVEQVELENVLQPILSVDSLTSIVRSELQNQVINASNIEEDSEEITSLYLYFRPVYAFEYHWSTADKVGVIEVDGLTGEIIENGNWFKNTFDQTFTRDNLIELSAELASTVVPGAGTVVKIANKVITQ</sequence>
<evidence type="ECO:0000313" key="1">
    <source>
        <dbReference type="EMBL" id="MDQ9070949.1"/>
    </source>
</evidence>
<comment type="caution">
    <text evidence="1">The sequence shown here is derived from an EMBL/GenBank/DDBJ whole genome shotgun (WGS) entry which is preliminary data.</text>
</comment>
<protein>
    <submittedName>
        <fullName evidence="1">Uncharacterized protein</fullName>
    </submittedName>
</protein>
<dbReference type="EMBL" id="JAVIDA010000005">
    <property type="protein sequence ID" value="MDQ9070949.1"/>
    <property type="molecule type" value="Genomic_DNA"/>
</dbReference>
<dbReference type="RefSeq" id="WP_004855269.1">
    <property type="nucleotide sequence ID" value="NZ_BBLI01000002.1"/>
</dbReference>
<proteinExistence type="predicted"/>
<name>A0AAW8JES7_9GAMM</name>
<gene>
    <name evidence="1" type="ORF">RFH51_05665</name>
</gene>
<dbReference type="AlphaFoldDB" id="A0AAW8JES7"/>
<accession>A0AAW8JES7</accession>